<reference evidence="1" key="1">
    <citation type="submission" date="2022-03" db="EMBL/GenBank/DDBJ databases">
        <authorList>
            <person name="Lindestad O."/>
        </authorList>
    </citation>
    <scope>NUCLEOTIDE SEQUENCE</scope>
</reference>
<name>A0A8S4R0D7_9NEOP</name>
<dbReference type="Proteomes" id="UP000838756">
    <property type="component" value="Unassembled WGS sequence"/>
</dbReference>
<gene>
    <name evidence="1" type="primary">jg16</name>
    <name evidence="1" type="ORF">PAEG_LOCUS7070</name>
</gene>
<organism evidence="1 2">
    <name type="scientific">Pararge aegeria aegeria</name>
    <dbReference type="NCBI Taxonomy" id="348720"/>
    <lineage>
        <taxon>Eukaryota</taxon>
        <taxon>Metazoa</taxon>
        <taxon>Ecdysozoa</taxon>
        <taxon>Arthropoda</taxon>
        <taxon>Hexapoda</taxon>
        <taxon>Insecta</taxon>
        <taxon>Pterygota</taxon>
        <taxon>Neoptera</taxon>
        <taxon>Endopterygota</taxon>
        <taxon>Lepidoptera</taxon>
        <taxon>Glossata</taxon>
        <taxon>Ditrysia</taxon>
        <taxon>Papilionoidea</taxon>
        <taxon>Nymphalidae</taxon>
        <taxon>Satyrinae</taxon>
        <taxon>Satyrini</taxon>
        <taxon>Parargina</taxon>
        <taxon>Pararge</taxon>
    </lineage>
</organism>
<accession>A0A8S4R0D7</accession>
<evidence type="ECO:0000313" key="1">
    <source>
        <dbReference type="EMBL" id="CAH2226364.1"/>
    </source>
</evidence>
<keyword evidence="2" id="KW-1185">Reference proteome</keyword>
<evidence type="ECO:0000313" key="2">
    <source>
        <dbReference type="Proteomes" id="UP000838756"/>
    </source>
</evidence>
<comment type="caution">
    <text evidence="1">The sequence shown here is derived from an EMBL/GenBank/DDBJ whole genome shotgun (WGS) entry which is preliminary data.</text>
</comment>
<dbReference type="AlphaFoldDB" id="A0A8S4R0D7"/>
<proteinExistence type="predicted"/>
<feature type="non-terminal residue" evidence="1">
    <location>
        <position position="1"/>
    </location>
</feature>
<protein>
    <submittedName>
        <fullName evidence="1">Jg16 protein</fullName>
    </submittedName>
</protein>
<sequence>IKPDPFVSLPNDIALYCESHLAVTNEQNTLTDPLIAKVKETLAPYSEDAISKKLIRTAHIIES</sequence>
<dbReference type="EMBL" id="CAKXAJ010021164">
    <property type="protein sequence ID" value="CAH2226364.1"/>
    <property type="molecule type" value="Genomic_DNA"/>
</dbReference>